<feature type="transmembrane region" description="Helical" evidence="7">
    <location>
        <begin position="36"/>
        <end position="59"/>
    </location>
</feature>
<evidence type="ECO:0000256" key="2">
    <source>
        <dbReference type="ARBA" id="ARBA00022475"/>
    </source>
</evidence>
<dbReference type="PANTHER" id="PTHR30213">
    <property type="entry name" value="INNER MEMBRANE PROTEIN YHJD"/>
    <property type="match status" value="1"/>
</dbReference>
<keyword evidence="2" id="KW-1003">Cell membrane</keyword>
<dbReference type="EMBL" id="PCZS01000001">
    <property type="protein sequence ID" value="REB70601.1"/>
    <property type="molecule type" value="Genomic_DNA"/>
</dbReference>
<dbReference type="PANTHER" id="PTHR30213:SF1">
    <property type="entry name" value="INNER MEMBRANE PROTEIN YHJD"/>
    <property type="match status" value="1"/>
</dbReference>
<feature type="transmembrane region" description="Helical" evidence="7">
    <location>
        <begin position="261"/>
        <end position="286"/>
    </location>
</feature>
<feature type="transmembrane region" description="Helical" evidence="7">
    <location>
        <begin position="101"/>
        <end position="120"/>
    </location>
</feature>
<accession>A0ABX9IB29</accession>
<gene>
    <name evidence="8" type="ORF">CP880_02210</name>
</gene>
<evidence type="ECO:0000313" key="8">
    <source>
        <dbReference type="EMBL" id="REB70601.1"/>
    </source>
</evidence>
<comment type="subcellular location">
    <subcellularLocation>
        <location evidence="1">Cell membrane</location>
        <topology evidence="1">Multi-pass membrane protein</topology>
    </subcellularLocation>
</comment>
<dbReference type="Proteomes" id="UP000256324">
    <property type="component" value="Unassembled WGS sequence"/>
</dbReference>
<dbReference type="InterPro" id="IPR017039">
    <property type="entry name" value="Virul_fac_BrkB"/>
</dbReference>
<organism evidence="8 9">
    <name type="scientific">Cutibacterium namnetense</name>
    <dbReference type="NCBI Taxonomy" id="1574624"/>
    <lineage>
        <taxon>Bacteria</taxon>
        <taxon>Bacillati</taxon>
        <taxon>Actinomycetota</taxon>
        <taxon>Actinomycetes</taxon>
        <taxon>Propionibacteriales</taxon>
        <taxon>Propionibacteriaceae</taxon>
        <taxon>Cutibacterium</taxon>
    </lineage>
</organism>
<feature type="region of interest" description="Disordered" evidence="6">
    <location>
        <begin position="350"/>
        <end position="383"/>
    </location>
</feature>
<sequence>MKDTIAAIMKRPGIAHLLRAHTRFNRRLGNHFAASITYFTVLAIIPVIAFAFAVLGLVLSRLSPYILNQVVDSVVSLATEPSDKQQIRAIIENAMKVGGSVWVFVVSILTALWAGIGWVGNIRKGIQAEWAPDFDMVGEDRGFARAKLSDMLAFLGLLLVTLLTIITSQVGSSMAGMLARWTGLVSVPGHGLLLTLAGLLATTIAGWLLFIFLYTVMPRVKTSWSPILKGSLVAGFALALVQVGAGYLVQAFNFNKAAQAFGSIIIVMLVFDLVARLILFIASWIATANQPAIDQEWNDCDEPLLGREGCITADGHWESALADRARKQAKKADESGKEFVPPRYTVVDGVAQESGGERGTSQRSHEAEPAATRDDTPACSGALPSSYVEPSRWPVIGASIVGAIGGMALGAIIGRRREER</sequence>
<evidence type="ECO:0000256" key="7">
    <source>
        <dbReference type="SAM" id="Phobius"/>
    </source>
</evidence>
<comment type="caution">
    <text evidence="8">The sequence shown here is derived from an EMBL/GenBank/DDBJ whole genome shotgun (WGS) entry which is preliminary data.</text>
</comment>
<dbReference type="Pfam" id="PF03631">
    <property type="entry name" value="Virul_fac_BrkB"/>
    <property type="match status" value="1"/>
</dbReference>
<evidence type="ECO:0000256" key="5">
    <source>
        <dbReference type="ARBA" id="ARBA00023136"/>
    </source>
</evidence>
<feature type="transmembrane region" description="Helical" evidence="7">
    <location>
        <begin position="227"/>
        <end position="249"/>
    </location>
</feature>
<protein>
    <submittedName>
        <fullName evidence="8">Ribonuclease BN</fullName>
    </submittedName>
</protein>
<evidence type="ECO:0000256" key="4">
    <source>
        <dbReference type="ARBA" id="ARBA00022989"/>
    </source>
</evidence>
<proteinExistence type="predicted"/>
<dbReference type="RefSeq" id="WP_115938107.1">
    <property type="nucleotide sequence ID" value="NZ_PCZS01000001.1"/>
</dbReference>
<evidence type="ECO:0000256" key="6">
    <source>
        <dbReference type="SAM" id="MobiDB-lite"/>
    </source>
</evidence>
<feature type="transmembrane region" description="Helical" evidence="7">
    <location>
        <begin position="151"/>
        <end position="171"/>
    </location>
</feature>
<keyword evidence="5 7" id="KW-0472">Membrane</keyword>
<keyword evidence="9" id="KW-1185">Reference proteome</keyword>
<keyword evidence="3 7" id="KW-0812">Transmembrane</keyword>
<reference evidence="8 9" key="1">
    <citation type="submission" date="2017-09" db="EMBL/GenBank/DDBJ databases">
        <authorList>
            <person name="Bumgarner R.E."/>
        </authorList>
    </citation>
    <scope>NUCLEOTIDE SEQUENCE [LARGE SCALE GENOMIC DNA]</scope>
    <source>
        <strain evidence="8 9">T34998</strain>
    </source>
</reference>
<evidence type="ECO:0000313" key="9">
    <source>
        <dbReference type="Proteomes" id="UP000256324"/>
    </source>
</evidence>
<keyword evidence="4 7" id="KW-1133">Transmembrane helix</keyword>
<name>A0ABX9IB29_9ACTN</name>
<feature type="transmembrane region" description="Helical" evidence="7">
    <location>
        <begin position="192"/>
        <end position="215"/>
    </location>
</feature>
<evidence type="ECO:0000256" key="1">
    <source>
        <dbReference type="ARBA" id="ARBA00004651"/>
    </source>
</evidence>
<evidence type="ECO:0000256" key="3">
    <source>
        <dbReference type="ARBA" id="ARBA00022692"/>
    </source>
</evidence>
<feature type="compositionally biased region" description="Basic and acidic residues" evidence="6">
    <location>
        <begin position="363"/>
        <end position="376"/>
    </location>
</feature>